<dbReference type="InterPro" id="IPR049546">
    <property type="entry name" value="WDR54_beta_prop"/>
</dbReference>
<dbReference type="PROSITE" id="PS50082">
    <property type="entry name" value="WD_REPEATS_2"/>
    <property type="match status" value="1"/>
</dbReference>
<dbReference type="Proteomes" id="UP000192578">
    <property type="component" value="Unassembled WGS sequence"/>
</dbReference>
<name>A0A1W0WXI2_HYPEX</name>
<dbReference type="OrthoDB" id="756370at2759"/>
<feature type="repeat" description="WD" evidence="1">
    <location>
        <begin position="31"/>
        <end position="72"/>
    </location>
</feature>
<proteinExistence type="predicted"/>
<comment type="caution">
    <text evidence="3">The sequence shown here is derived from an EMBL/GenBank/DDBJ whole genome shotgun (WGS) entry which is preliminary data.</text>
</comment>
<keyword evidence="4" id="KW-1185">Reference proteome</keyword>
<dbReference type="Pfam" id="PF21031">
    <property type="entry name" value="WDR54"/>
    <property type="match status" value="1"/>
</dbReference>
<gene>
    <name evidence="3" type="ORF">BV898_06182</name>
</gene>
<evidence type="ECO:0000313" key="3">
    <source>
        <dbReference type="EMBL" id="OQV19914.1"/>
    </source>
</evidence>
<sequence length="114" mass="12645">MVLTEFFICLGYGNGTMRLLCRDTGSVYCDVYAHAAALTAMAYNSSSQVLLSVGEDGLIRAWAIDEKQEECKIKYLQHEVVDDLMLCGVQFLNEGGTIFGVVGYDRNEIITYKA</sequence>
<keyword evidence="1" id="KW-0853">WD repeat</keyword>
<dbReference type="AlphaFoldDB" id="A0A1W0WXI2"/>
<evidence type="ECO:0000313" key="4">
    <source>
        <dbReference type="Proteomes" id="UP000192578"/>
    </source>
</evidence>
<accession>A0A1W0WXI2</accession>
<reference evidence="4" key="1">
    <citation type="submission" date="2017-01" db="EMBL/GenBank/DDBJ databases">
        <title>Comparative genomics of anhydrobiosis in the tardigrade Hypsibius dujardini.</title>
        <authorList>
            <person name="Yoshida Y."/>
            <person name="Koutsovoulos G."/>
            <person name="Laetsch D."/>
            <person name="Stevens L."/>
            <person name="Kumar S."/>
            <person name="Horikawa D."/>
            <person name="Ishino K."/>
            <person name="Komine S."/>
            <person name="Tomita M."/>
            <person name="Blaxter M."/>
            <person name="Arakawa K."/>
        </authorList>
    </citation>
    <scope>NUCLEOTIDE SEQUENCE [LARGE SCALE GENOMIC DNA]</scope>
    <source>
        <strain evidence="4">Z151</strain>
    </source>
</reference>
<dbReference type="EMBL" id="MTYJ01000035">
    <property type="protein sequence ID" value="OQV19914.1"/>
    <property type="molecule type" value="Genomic_DNA"/>
</dbReference>
<dbReference type="InterPro" id="IPR015943">
    <property type="entry name" value="WD40/YVTN_repeat-like_dom_sf"/>
</dbReference>
<evidence type="ECO:0000256" key="1">
    <source>
        <dbReference type="PROSITE-ProRule" id="PRU00221"/>
    </source>
</evidence>
<dbReference type="Gene3D" id="2.130.10.10">
    <property type="entry name" value="YVTN repeat-like/Quinoprotein amine dehydrogenase"/>
    <property type="match status" value="1"/>
</dbReference>
<dbReference type="InterPro" id="IPR036322">
    <property type="entry name" value="WD40_repeat_dom_sf"/>
</dbReference>
<dbReference type="PROSITE" id="PS50294">
    <property type="entry name" value="WD_REPEATS_REGION"/>
    <property type="match status" value="1"/>
</dbReference>
<feature type="domain" description="WD repeat-containing protein 54 beta-propeller" evidence="2">
    <location>
        <begin position="7"/>
        <end position="112"/>
    </location>
</feature>
<dbReference type="InterPro" id="IPR001680">
    <property type="entry name" value="WD40_rpt"/>
</dbReference>
<evidence type="ECO:0000259" key="2">
    <source>
        <dbReference type="Pfam" id="PF21031"/>
    </source>
</evidence>
<organism evidence="3 4">
    <name type="scientific">Hypsibius exemplaris</name>
    <name type="common">Freshwater tardigrade</name>
    <dbReference type="NCBI Taxonomy" id="2072580"/>
    <lineage>
        <taxon>Eukaryota</taxon>
        <taxon>Metazoa</taxon>
        <taxon>Ecdysozoa</taxon>
        <taxon>Tardigrada</taxon>
        <taxon>Eutardigrada</taxon>
        <taxon>Parachela</taxon>
        <taxon>Hypsibioidea</taxon>
        <taxon>Hypsibiidae</taxon>
        <taxon>Hypsibius</taxon>
    </lineage>
</organism>
<dbReference type="SUPFAM" id="SSF50978">
    <property type="entry name" value="WD40 repeat-like"/>
    <property type="match status" value="1"/>
</dbReference>
<protein>
    <recommendedName>
        <fullName evidence="2">WD repeat-containing protein 54 beta-propeller domain-containing protein</fullName>
    </recommendedName>
</protein>